<dbReference type="STRING" id="930131.SAMN05216389_104191"/>
<dbReference type="PIRSF" id="PIRSF031501">
    <property type="entry name" value="QueT"/>
    <property type="match status" value="1"/>
</dbReference>
<organism evidence="2 3">
    <name type="scientific">Oceanobacillus limi</name>
    <dbReference type="NCBI Taxonomy" id="930131"/>
    <lineage>
        <taxon>Bacteria</taxon>
        <taxon>Bacillati</taxon>
        <taxon>Bacillota</taxon>
        <taxon>Bacilli</taxon>
        <taxon>Bacillales</taxon>
        <taxon>Bacillaceae</taxon>
        <taxon>Oceanobacillus</taxon>
    </lineage>
</organism>
<name>A0A1I0B623_9BACI</name>
<dbReference type="InterPro" id="IPR010387">
    <property type="entry name" value="QueT"/>
</dbReference>
<keyword evidence="1" id="KW-1133">Transmembrane helix</keyword>
<dbReference type="EMBL" id="FOHE01000004">
    <property type="protein sequence ID" value="SET01973.1"/>
    <property type="molecule type" value="Genomic_DNA"/>
</dbReference>
<dbReference type="PANTHER" id="PTHR40044:SF1">
    <property type="entry name" value="INTEGRAL MEMBRANE PROTEIN"/>
    <property type="match status" value="1"/>
</dbReference>
<evidence type="ECO:0000256" key="1">
    <source>
        <dbReference type="SAM" id="Phobius"/>
    </source>
</evidence>
<evidence type="ECO:0000313" key="2">
    <source>
        <dbReference type="EMBL" id="SET01973.1"/>
    </source>
</evidence>
<dbReference type="Proteomes" id="UP000198618">
    <property type="component" value="Unassembled WGS sequence"/>
</dbReference>
<dbReference type="Pfam" id="PF06177">
    <property type="entry name" value="QueT"/>
    <property type="match status" value="1"/>
</dbReference>
<dbReference type="AlphaFoldDB" id="A0A1I0B623"/>
<feature type="transmembrane region" description="Helical" evidence="1">
    <location>
        <begin position="128"/>
        <end position="151"/>
    </location>
</feature>
<accession>A0A1I0B623</accession>
<evidence type="ECO:0000313" key="3">
    <source>
        <dbReference type="Proteomes" id="UP000198618"/>
    </source>
</evidence>
<reference evidence="2 3" key="1">
    <citation type="submission" date="2016-10" db="EMBL/GenBank/DDBJ databases">
        <authorList>
            <person name="de Groot N.N."/>
        </authorList>
    </citation>
    <scope>NUCLEOTIDE SEQUENCE [LARGE SCALE GENOMIC DNA]</scope>
    <source>
        <strain evidence="2 3">IBRC-M 10780</strain>
    </source>
</reference>
<proteinExistence type="predicted"/>
<keyword evidence="3" id="KW-1185">Reference proteome</keyword>
<dbReference type="PANTHER" id="PTHR40044">
    <property type="entry name" value="INTEGRAL MEMBRANE PROTEIN-RELATED"/>
    <property type="match status" value="1"/>
</dbReference>
<protein>
    <submittedName>
        <fullName evidence="2">Uncharacterized membrane protein</fullName>
    </submittedName>
</protein>
<feature type="transmembrane region" description="Helical" evidence="1">
    <location>
        <begin position="96"/>
        <end position="116"/>
    </location>
</feature>
<feature type="transmembrane region" description="Helical" evidence="1">
    <location>
        <begin position="6"/>
        <end position="28"/>
    </location>
</feature>
<keyword evidence="1" id="KW-0812">Transmembrane</keyword>
<feature type="transmembrane region" description="Helical" evidence="1">
    <location>
        <begin position="49"/>
        <end position="66"/>
    </location>
</feature>
<dbReference type="OrthoDB" id="1706970at2"/>
<sequence length="161" mass="18211">MKVRTLVINGLIAALYIAVSALIVPFGFTNIQFRISEMFNHLIVFNKKYFFGIVIGVFLYNVMFSPLGWYDMVFGVGHSVISLGIIIVLSRYIKNVLILLIANTLVFSFNMFIIAFELNLALEFPFLFTWLTTAAGELAVLAVGIPIMYALNKRLQFDKLI</sequence>
<dbReference type="RefSeq" id="WP_090868064.1">
    <property type="nucleotide sequence ID" value="NZ_FOHE01000004.1"/>
</dbReference>
<feature type="transmembrane region" description="Helical" evidence="1">
    <location>
        <begin position="72"/>
        <end position="89"/>
    </location>
</feature>
<keyword evidence="1" id="KW-0472">Membrane</keyword>
<gene>
    <name evidence="2" type="ORF">SAMN05216389_104191</name>
</gene>